<feature type="region of interest" description="Disordered" evidence="1">
    <location>
        <begin position="1229"/>
        <end position="1253"/>
    </location>
</feature>
<gene>
    <name evidence="2" type="primary">ZAN_2</name>
    <name evidence="2" type="ORF">g.5971</name>
</gene>
<evidence type="ECO:0000256" key="1">
    <source>
        <dbReference type="SAM" id="MobiDB-lite"/>
    </source>
</evidence>
<proteinExistence type="predicted"/>
<protein>
    <submittedName>
        <fullName evidence="2">Zonadhesin</fullName>
    </submittedName>
</protein>
<name>A0A2S2NF99_SCHGA</name>
<feature type="region of interest" description="Disordered" evidence="1">
    <location>
        <begin position="1088"/>
        <end position="1113"/>
    </location>
</feature>
<accession>A0A2S2NF99</accession>
<evidence type="ECO:0000313" key="2">
    <source>
        <dbReference type="EMBL" id="MBY15850.1"/>
    </source>
</evidence>
<reference evidence="2" key="1">
    <citation type="submission" date="2018-04" db="EMBL/GenBank/DDBJ databases">
        <title>Transcriptome of Schizaphis graminum biotype I.</title>
        <authorList>
            <person name="Scully E.D."/>
            <person name="Geib S.M."/>
            <person name="Palmer N.A."/>
            <person name="Koch K."/>
            <person name="Bradshaw J."/>
            <person name="Heng-Moss T."/>
            <person name="Sarath G."/>
        </authorList>
    </citation>
    <scope>NUCLEOTIDE SEQUENCE</scope>
</reference>
<dbReference type="EMBL" id="GGMR01003231">
    <property type="protein sequence ID" value="MBY15850.1"/>
    <property type="molecule type" value="Transcribed_RNA"/>
</dbReference>
<feature type="compositionally biased region" description="Low complexity" evidence="1">
    <location>
        <begin position="1102"/>
        <end position="1113"/>
    </location>
</feature>
<sequence length="1572" mass="177196">MEYEKALFLHDSFSKITPKIYFLMTEIGKLQSSQKWNSKMTDMIKTSKIFSKMFKMRALLSSHEIYFKITYMGEAPRLPKTYYELTAKFRLSLSITYFKNTKKKVLKKHELSLNELHSEIAKTEQEQPANKLYCKARKSLITYSNLTKCIYALWCSPETFFNYTIIDKKYCLEIYSKIILVNLSDLGKLYPRMNLKKKLNFPKTYFEMIVHNKLFLQKKFSKKNIRDQQNLLKINSNFFFKGTLLLLKMYHNKIIQDKRSILKSYSKVKSKLCMSITNSEVNLKKQQSISKIYSKTYPSLPVTYLEENIIEKLCLPSTYFKNILKERLFSPSTRLENPVKKKLLQINKYPVVPIKNGQTLPKAIPDIMSVKNIVSLPNTLSGVPLEEKCIKNVSNNSEMVVMKKKEFLKLNPQQITINEPVISILDEANETTTTEIIPQKKEFMVGLGLLSSVPSEKKNVQSKLPQKNETHTKVNNIANEENAEQLNYDKPNSEKVKCSYLSKNSNCKKDDQKHTTNSILVSADKPLESLIHKDHYCMPECSSCNRKFDLLESPFHIARIKNPDKQKACLENATHLIGSDSCLCVGCYQVIEKRTSIKNLKKRSCIVMTCEQTVTRDFNSKWMNIIKSTLLINKFNLRVQTNEEEAMHKIPVCNAHYEQILLITQCQLCGNRTIQKFQLNKSVLDEYQTVLDEDKIPVIIKYGILICKPCHIYLLLRRDQTTNISLELEKHCDATKIRIINHYRLKMKELERMKLAKCEINVKKTEEDDQLLTVKSLPMKKSNIFTANSSVVLQPANDANKPLMTKRTMIKLPVVKKTTSKVLKESTEKLSTLAFKQKMQIKLSSMIKSTTVATSKQPLTTAIKTKIGTAPLIMTRTMVKVPIEKRPMSMVLTNVAENLSALKLNQITQPKCTDKHPPVPKTKKHVANQLTITTKCEKRSMPIVHKLTIPDYRTTIPVKENPTTQVDKSMISIEKPTVPNDKPTTQVDKLMTPIEKLTTLAYKPTIPIDRSMTQVNKSITSFDESKVLIDKPMITDHKPKPVFTPAVKSFFTSKLIVPKKHIKTPDSVKPIKIPTIVQTDQSLKNTLNLGSTSPHTEFPKLSRQQIRPSTSSSTTPEIIQLFKNLKMTYPNGMELINHLLKLESCRNLGYFTVEKNKTIRHQQMSCTATIPAHTINRLSETKENQTLIDDYNNDLTNSGYLNNKCALSEDDKNSDLLFIHVKPTSKSYSKPKHKSISPQNVVHMPSQHHDSGYSKKRDIALCTNAIDTPVITATKYAGITVTTTTTTTETLPNIVSTTLPIFSTIVEGITASDEALKTIETPSIVTNTSTLITTVANSTTTIMDTKIPAIIIPDTVTITSDITSTVSDNTTIADATAVEESTTTNTTAAISSTSDTNSITAILITIIDDTTTEKINSESPSIAKTITTEFPTSAINAADPFTTISVTADISDITTATSTIPTTTKTASIICNASQFTANENTVDKLVPTNLIGNIVNDISNISTPIDATMSDADIFKASAAKLLSSSSSEVKQISAICKPKHPSKLINIKRLNTITLKSAINSKSVIWKIDD</sequence>
<organism evidence="2">
    <name type="scientific">Schizaphis graminum</name>
    <name type="common">Green bug aphid</name>
    <dbReference type="NCBI Taxonomy" id="13262"/>
    <lineage>
        <taxon>Eukaryota</taxon>
        <taxon>Metazoa</taxon>
        <taxon>Ecdysozoa</taxon>
        <taxon>Arthropoda</taxon>
        <taxon>Hexapoda</taxon>
        <taxon>Insecta</taxon>
        <taxon>Pterygota</taxon>
        <taxon>Neoptera</taxon>
        <taxon>Paraneoptera</taxon>
        <taxon>Hemiptera</taxon>
        <taxon>Sternorrhyncha</taxon>
        <taxon>Aphidomorpha</taxon>
        <taxon>Aphidoidea</taxon>
        <taxon>Aphididae</taxon>
        <taxon>Aphidini</taxon>
        <taxon>Schizaphis</taxon>
    </lineage>
</organism>